<dbReference type="InterPro" id="IPR019833">
    <property type="entry name" value="Mn/Fe_SOD_BS"/>
</dbReference>
<dbReference type="InterPro" id="IPR019832">
    <property type="entry name" value="Mn/Fe_SOD_C"/>
</dbReference>
<comment type="similarity">
    <text evidence="1 7">Belongs to the iron/manganese superoxide dismutase family.</text>
</comment>
<feature type="binding site" evidence="6">
    <location>
        <position position="80"/>
    </location>
    <ligand>
        <name>Mn(2+)</name>
        <dbReference type="ChEBI" id="CHEBI:29035"/>
    </ligand>
</feature>
<feature type="domain" description="Manganese/iron superoxide dismutase N-terminal" evidence="8">
    <location>
        <begin position="6"/>
        <end position="88"/>
    </location>
</feature>
<feature type="binding site" evidence="6">
    <location>
        <position position="163"/>
    </location>
    <ligand>
        <name>Mn(2+)</name>
        <dbReference type="ChEBI" id="CHEBI:29035"/>
    </ligand>
</feature>
<dbReference type="AlphaFoldDB" id="A0A2H1EAW0"/>
<dbReference type="KEGG" id="tmar:MARIT_1670"/>
<dbReference type="PRINTS" id="PR01703">
    <property type="entry name" value="MNSODISMTASE"/>
</dbReference>
<dbReference type="EC" id="1.15.1.1" evidence="2 7"/>
<dbReference type="EMBL" id="LT634361">
    <property type="protein sequence ID" value="SFZ82611.1"/>
    <property type="molecule type" value="Genomic_DNA"/>
</dbReference>
<protein>
    <recommendedName>
        <fullName evidence="2 7">Superoxide dismutase</fullName>
        <ecNumber evidence="2 7">1.15.1.1</ecNumber>
    </recommendedName>
</protein>
<feature type="binding site" evidence="6">
    <location>
        <position position="167"/>
    </location>
    <ligand>
        <name>Mn(2+)</name>
        <dbReference type="ChEBI" id="CHEBI:29035"/>
    </ligand>
</feature>
<comment type="catalytic activity">
    <reaction evidence="7">
        <text>2 superoxide + 2 H(+) = H2O2 + O2</text>
        <dbReference type="Rhea" id="RHEA:20696"/>
        <dbReference type="ChEBI" id="CHEBI:15378"/>
        <dbReference type="ChEBI" id="CHEBI:15379"/>
        <dbReference type="ChEBI" id="CHEBI:16240"/>
        <dbReference type="ChEBI" id="CHEBI:18421"/>
        <dbReference type="EC" id="1.15.1.1"/>
    </reaction>
</comment>
<dbReference type="InterPro" id="IPR019831">
    <property type="entry name" value="Mn/Fe_SOD_N"/>
</dbReference>
<dbReference type="PIRSF" id="PIRSF000349">
    <property type="entry name" value="SODismutase"/>
    <property type="match status" value="1"/>
</dbReference>
<dbReference type="Gene3D" id="3.55.40.20">
    <property type="entry name" value="Iron/manganese superoxide dismutase, C-terminal domain"/>
    <property type="match status" value="1"/>
</dbReference>
<dbReference type="PANTHER" id="PTHR42769:SF3">
    <property type="entry name" value="SUPEROXIDE DISMUTASE [FE] 2, CHLOROPLASTIC"/>
    <property type="match status" value="1"/>
</dbReference>
<dbReference type="OrthoDB" id="9803125at2"/>
<keyword evidence="4 7" id="KW-0560">Oxidoreductase</keyword>
<evidence type="ECO:0000256" key="7">
    <source>
        <dbReference type="RuleBase" id="RU000414"/>
    </source>
</evidence>
<keyword evidence="5" id="KW-0408">Iron</keyword>
<name>A0A2H1EAW0_9FLAO</name>
<dbReference type="GO" id="GO:0046872">
    <property type="term" value="F:metal ion binding"/>
    <property type="evidence" value="ECO:0007669"/>
    <property type="project" value="UniProtKB-KW"/>
</dbReference>
<evidence type="ECO:0000259" key="8">
    <source>
        <dbReference type="Pfam" id="PF00081"/>
    </source>
</evidence>
<organism evidence="10 11">
    <name type="scientific">Tenacibaculum maritimum NCIMB 2154</name>
    <dbReference type="NCBI Taxonomy" id="1349785"/>
    <lineage>
        <taxon>Bacteria</taxon>
        <taxon>Pseudomonadati</taxon>
        <taxon>Bacteroidota</taxon>
        <taxon>Flavobacteriia</taxon>
        <taxon>Flavobacteriales</taxon>
        <taxon>Flavobacteriaceae</taxon>
        <taxon>Tenacibaculum</taxon>
    </lineage>
</organism>
<evidence type="ECO:0000256" key="2">
    <source>
        <dbReference type="ARBA" id="ARBA00012682"/>
    </source>
</evidence>
<reference evidence="10 11" key="1">
    <citation type="submission" date="2016-11" db="EMBL/GenBank/DDBJ databases">
        <authorList>
            <person name="Jaros S."/>
            <person name="Januszkiewicz K."/>
            <person name="Wedrychowicz H."/>
        </authorList>
    </citation>
    <scope>NUCLEOTIDE SEQUENCE [LARGE SCALE GENOMIC DNA]</scope>
    <source>
        <strain evidence="10">NCIMB 2154T</strain>
    </source>
</reference>
<dbReference type="STRING" id="1349785.GCA_000509405_02198"/>
<dbReference type="InterPro" id="IPR001189">
    <property type="entry name" value="Mn/Fe_SOD"/>
</dbReference>
<keyword evidence="3 6" id="KW-0479">Metal-binding</keyword>
<evidence type="ECO:0000313" key="10">
    <source>
        <dbReference type="EMBL" id="SFZ82611.1"/>
    </source>
</evidence>
<dbReference type="PANTHER" id="PTHR42769">
    <property type="entry name" value="SUPEROXIDE DISMUTASE"/>
    <property type="match status" value="1"/>
</dbReference>
<proteinExistence type="inferred from homology"/>
<evidence type="ECO:0000256" key="4">
    <source>
        <dbReference type="ARBA" id="ARBA00023002"/>
    </source>
</evidence>
<evidence type="ECO:0000259" key="9">
    <source>
        <dbReference type="Pfam" id="PF02777"/>
    </source>
</evidence>
<dbReference type="SUPFAM" id="SSF54719">
    <property type="entry name" value="Fe,Mn superoxide dismutase (SOD), C-terminal domain"/>
    <property type="match status" value="1"/>
</dbReference>
<dbReference type="Gene3D" id="1.10.287.990">
    <property type="entry name" value="Fe,Mn superoxide dismutase (SOD) domain"/>
    <property type="match status" value="1"/>
</dbReference>
<dbReference type="FunFam" id="1.10.287.990:FF:000002">
    <property type="entry name" value="Superoxide dismutase"/>
    <property type="match status" value="1"/>
</dbReference>
<evidence type="ECO:0000313" key="11">
    <source>
        <dbReference type="Proteomes" id="UP000231564"/>
    </source>
</evidence>
<dbReference type="PROSITE" id="PS00088">
    <property type="entry name" value="SOD_MN"/>
    <property type="match status" value="1"/>
</dbReference>
<dbReference type="SUPFAM" id="SSF46609">
    <property type="entry name" value="Fe,Mn superoxide dismutase (SOD), N-terminal domain"/>
    <property type="match status" value="1"/>
</dbReference>
<feature type="binding site" evidence="6">
    <location>
        <position position="29"/>
    </location>
    <ligand>
        <name>Mn(2+)</name>
        <dbReference type="ChEBI" id="CHEBI:29035"/>
    </ligand>
</feature>
<evidence type="ECO:0000256" key="6">
    <source>
        <dbReference type="PIRSR" id="PIRSR000349-1"/>
    </source>
</evidence>
<dbReference type="InterPro" id="IPR036324">
    <property type="entry name" value="Mn/Fe_SOD_N_sf"/>
</dbReference>
<dbReference type="GeneID" id="47723180"/>
<dbReference type="RefSeq" id="WP_100211229.1">
    <property type="nucleotide sequence ID" value="NZ_CP138495.1"/>
</dbReference>
<evidence type="ECO:0000256" key="1">
    <source>
        <dbReference type="ARBA" id="ARBA00008714"/>
    </source>
</evidence>
<dbReference type="Proteomes" id="UP000231564">
    <property type="component" value="Chromosome MARIT"/>
</dbReference>
<dbReference type="Pfam" id="PF00081">
    <property type="entry name" value="Sod_Fe_N"/>
    <property type="match status" value="1"/>
</dbReference>
<evidence type="ECO:0000256" key="3">
    <source>
        <dbReference type="ARBA" id="ARBA00022723"/>
    </source>
</evidence>
<dbReference type="GO" id="GO:0004784">
    <property type="term" value="F:superoxide dismutase activity"/>
    <property type="evidence" value="ECO:0007669"/>
    <property type="project" value="UniProtKB-EC"/>
</dbReference>
<keyword evidence="11" id="KW-1185">Reference proteome</keyword>
<sequence>MTISKQLPLLPYKRNDLAPFITEETLNYHYGKHHMNYLNNLNKLIEDTPLTNLSLEQLILKSFKEKNFSLFNNAAQHWNHSFFWECLSPNGGKLPFGKIAKLIDRDFGNFENFKNLFSETAIKLFGCGWAWLALNKEGVLEIIPMKDAHTPLTENKKPILTLDVWEHAYYIDYRNGRPKFVEGFWEVINWKFANQNLK</sequence>
<gene>
    <name evidence="10" type="primary">sodB</name>
    <name evidence="10" type="ORF">MARIT_1670</name>
</gene>
<accession>A0A2H1EAW0</accession>
<dbReference type="InterPro" id="IPR036314">
    <property type="entry name" value="SOD_C_sf"/>
</dbReference>
<dbReference type="Pfam" id="PF02777">
    <property type="entry name" value="Sod_Fe_C"/>
    <property type="match status" value="1"/>
</dbReference>
<comment type="function">
    <text evidence="7">Destroys radicals which are normally produced within the cells and which are toxic to biological systems.</text>
</comment>
<evidence type="ECO:0000256" key="5">
    <source>
        <dbReference type="ARBA" id="ARBA00023004"/>
    </source>
</evidence>
<feature type="domain" description="Manganese/iron superoxide dismutase C-terminal" evidence="9">
    <location>
        <begin position="97"/>
        <end position="196"/>
    </location>
</feature>